<dbReference type="Proteomes" id="UP001497392">
    <property type="component" value="Unassembled WGS sequence"/>
</dbReference>
<evidence type="ECO:0000256" key="1">
    <source>
        <dbReference type="SAM" id="MobiDB-lite"/>
    </source>
</evidence>
<accession>A0ABP1G5D3</accession>
<gene>
    <name evidence="2" type="primary">g10469</name>
    <name evidence="2" type="ORF">VP750_LOCUS9395</name>
</gene>
<evidence type="ECO:0000313" key="2">
    <source>
        <dbReference type="EMBL" id="CAL5227489.1"/>
    </source>
</evidence>
<sequence>MAAAKVARVSTSLMSAGSLGTAGSQGRSLAEAFDQHSLQRNVRQQDAVAQPADSATRSVRKTLHLHIGGDLQIPVRESKYVHPSREEQEQAAAASHRDPFDGLPLKAWAEKLGERVMPAYELIKEEQAAAKRAAKALGQKVEQNLAVPRIPHLLPFTRWAANSKVIQNTFVAEEGKDKKKARLSWYHPDDTMVPRDWFRGGLLKDLAYYKPFST</sequence>
<proteinExistence type="predicted"/>
<evidence type="ECO:0000313" key="3">
    <source>
        <dbReference type="Proteomes" id="UP001497392"/>
    </source>
</evidence>
<comment type="caution">
    <text evidence="2">The sequence shown here is derived from an EMBL/GenBank/DDBJ whole genome shotgun (WGS) entry which is preliminary data.</text>
</comment>
<feature type="region of interest" description="Disordered" evidence="1">
    <location>
        <begin position="1"/>
        <end position="21"/>
    </location>
</feature>
<keyword evidence="3" id="KW-1185">Reference proteome</keyword>
<protein>
    <submittedName>
        <fullName evidence="2">G10469 protein</fullName>
    </submittedName>
</protein>
<name>A0ABP1G5D3_9CHLO</name>
<dbReference type="EMBL" id="CAXHTA020000017">
    <property type="protein sequence ID" value="CAL5227489.1"/>
    <property type="molecule type" value="Genomic_DNA"/>
</dbReference>
<reference evidence="2 3" key="1">
    <citation type="submission" date="2024-06" db="EMBL/GenBank/DDBJ databases">
        <authorList>
            <person name="Kraege A."/>
            <person name="Thomma B."/>
        </authorList>
    </citation>
    <scope>NUCLEOTIDE SEQUENCE [LARGE SCALE GENOMIC DNA]</scope>
</reference>
<organism evidence="2 3">
    <name type="scientific">Coccomyxa viridis</name>
    <dbReference type="NCBI Taxonomy" id="1274662"/>
    <lineage>
        <taxon>Eukaryota</taxon>
        <taxon>Viridiplantae</taxon>
        <taxon>Chlorophyta</taxon>
        <taxon>core chlorophytes</taxon>
        <taxon>Trebouxiophyceae</taxon>
        <taxon>Trebouxiophyceae incertae sedis</taxon>
        <taxon>Coccomyxaceae</taxon>
        <taxon>Coccomyxa</taxon>
    </lineage>
</organism>